<gene>
    <name evidence="1" type="ORF">SDC9_188513</name>
</gene>
<comment type="caution">
    <text evidence="1">The sequence shown here is derived from an EMBL/GenBank/DDBJ whole genome shotgun (WGS) entry which is preliminary data.</text>
</comment>
<dbReference type="EMBL" id="VSSQ01097740">
    <property type="protein sequence ID" value="MPN40973.1"/>
    <property type="molecule type" value="Genomic_DNA"/>
</dbReference>
<sequence length="118" mass="13020">MARLTPYDRNRKDVPVHPFFRRLKSLSFAVERHPDAKLAPAMDALLLRCGAGDYISPSVSAFTPSYMMAYLGLCLASAACRCGGRKGAEILTGYLEDVHVFFREHARQVLRETSGGNG</sequence>
<protein>
    <submittedName>
        <fullName evidence="1">Uncharacterized protein</fullName>
    </submittedName>
</protein>
<proteinExistence type="predicted"/>
<organism evidence="1">
    <name type="scientific">bioreactor metagenome</name>
    <dbReference type="NCBI Taxonomy" id="1076179"/>
    <lineage>
        <taxon>unclassified sequences</taxon>
        <taxon>metagenomes</taxon>
        <taxon>ecological metagenomes</taxon>
    </lineage>
</organism>
<name>A0A645I0B0_9ZZZZ</name>
<reference evidence="1" key="1">
    <citation type="submission" date="2019-08" db="EMBL/GenBank/DDBJ databases">
        <authorList>
            <person name="Kucharzyk K."/>
            <person name="Murdoch R.W."/>
            <person name="Higgins S."/>
            <person name="Loffler F."/>
        </authorList>
    </citation>
    <scope>NUCLEOTIDE SEQUENCE</scope>
</reference>
<evidence type="ECO:0000313" key="1">
    <source>
        <dbReference type="EMBL" id="MPN40973.1"/>
    </source>
</evidence>
<accession>A0A645I0B0</accession>
<dbReference type="AlphaFoldDB" id="A0A645I0B0"/>